<dbReference type="CDD" id="cd06225">
    <property type="entry name" value="HAMP"/>
    <property type="match status" value="1"/>
</dbReference>
<keyword evidence="3" id="KW-0807">Transducer</keyword>
<feature type="domain" description="Methyl-accepting transducer" evidence="6">
    <location>
        <begin position="268"/>
        <end position="497"/>
    </location>
</feature>
<dbReference type="CDD" id="cd11386">
    <property type="entry name" value="MCP_signal"/>
    <property type="match status" value="1"/>
</dbReference>
<evidence type="ECO:0000256" key="2">
    <source>
        <dbReference type="ARBA" id="ARBA00029447"/>
    </source>
</evidence>
<dbReference type="Pfam" id="PF12729">
    <property type="entry name" value="4HB_MCP_1"/>
    <property type="match status" value="1"/>
</dbReference>
<evidence type="ECO:0000256" key="5">
    <source>
        <dbReference type="SAM" id="Phobius"/>
    </source>
</evidence>
<feature type="transmembrane region" description="Helical" evidence="5">
    <location>
        <begin position="186"/>
        <end position="210"/>
    </location>
</feature>
<evidence type="ECO:0000256" key="1">
    <source>
        <dbReference type="ARBA" id="ARBA00022481"/>
    </source>
</evidence>
<dbReference type="Proteomes" id="UP000198841">
    <property type="component" value="Unassembled WGS sequence"/>
</dbReference>
<keyword evidence="5" id="KW-0812">Transmembrane</keyword>
<dbReference type="PROSITE" id="PS50111">
    <property type="entry name" value="CHEMOTAXIS_TRANSDUC_2"/>
    <property type="match status" value="1"/>
</dbReference>
<feature type="domain" description="HAMP" evidence="7">
    <location>
        <begin position="210"/>
        <end position="263"/>
    </location>
</feature>
<feature type="coiled-coil region" evidence="4">
    <location>
        <begin position="468"/>
        <end position="506"/>
    </location>
</feature>
<dbReference type="PANTHER" id="PTHR43531">
    <property type="entry name" value="PROTEIN ICFG"/>
    <property type="match status" value="1"/>
</dbReference>
<dbReference type="SUPFAM" id="SSF58104">
    <property type="entry name" value="Methyl-accepting chemotaxis protein (MCP) signaling domain"/>
    <property type="match status" value="1"/>
</dbReference>
<dbReference type="RefSeq" id="WP_008106345.1">
    <property type="nucleotide sequence ID" value="NZ_FOSD01000007.1"/>
</dbReference>
<dbReference type="Pfam" id="PF00015">
    <property type="entry name" value="MCPsignal"/>
    <property type="match status" value="1"/>
</dbReference>
<protein>
    <submittedName>
        <fullName evidence="8">Methyl-accepting chemotaxis protein</fullName>
    </submittedName>
</protein>
<dbReference type="Gene3D" id="1.10.287.950">
    <property type="entry name" value="Methyl-accepting chemotaxis protein"/>
    <property type="match status" value="1"/>
</dbReference>
<evidence type="ECO:0000259" key="6">
    <source>
        <dbReference type="PROSITE" id="PS50111"/>
    </source>
</evidence>
<dbReference type="SMART" id="SM00283">
    <property type="entry name" value="MA"/>
    <property type="match status" value="1"/>
</dbReference>
<evidence type="ECO:0000313" key="9">
    <source>
        <dbReference type="Proteomes" id="UP000198841"/>
    </source>
</evidence>
<dbReference type="EMBL" id="FOSD01000007">
    <property type="protein sequence ID" value="SFK44189.1"/>
    <property type="molecule type" value="Genomic_DNA"/>
</dbReference>
<evidence type="ECO:0000313" key="8">
    <source>
        <dbReference type="EMBL" id="SFK44189.1"/>
    </source>
</evidence>
<organism evidence="8 9">
    <name type="scientific">Candidatus Pantoea symbiotica</name>
    <dbReference type="NCBI Taxonomy" id="1884370"/>
    <lineage>
        <taxon>Bacteria</taxon>
        <taxon>Pseudomonadati</taxon>
        <taxon>Pseudomonadota</taxon>
        <taxon>Gammaproteobacteria</taxon>
        <taxon>Enterobacterales</taxon>
        <taxon>Erwiniaceae</taxon>
        <taxon>Pantoea</taxon>
    </lineage>
</organism>
<comment type="similarity">
    <text evidence="2">Belongs to the methyl-accepting chemotaxis (MCP) protein family.</text>
</comment>
<proteinExistence type="inferred from homology"/>
<dbReference type="SMART" id="SM00304">
    <property type="entry name" value="HAMP"/>
    <property type="match status" value="1"/>
</dbReference>
<sequence length="547" mass="58956">MNISQRLFATFSILFAAIILQAVLAISLLSGFQDRFEYVQANAIPSIKDLGKLIDGSNQLALTLYKHKSQTDDSKMPSIENEIQKQLADLKSQTDYYMANDISNDEDKRLTEVAYTNIERVIAALPPFLAASRAHQNDISLDLITGQTGIGAAIRQLISDYQKQLQLNITIGDELRATNRSTFHSVLWTTIAGVIATVLIFGVLSLFTVLRIRRSLSAAGKVMMTASENLDLTLKADESRRDEVGNMAHSFNILMDRVSGALSSVRQASQSVSSASVQITAGNEDLSSRTEQQAASLEQTAASMTELSETVRQTADNTRQASQLAANASGLSEKSSTSLTTMLSTMDNIRGSSRKVTEIVSIIEGIAFQTNILALNAAVEAARAGEHGKGFAVVAGEVRNLSQRSTTAAREIKTLIEESHRLTEAGAAQASDVGRNMSVMNDAIHQVSQLVEEIAAAAVEQSQGIVQVQQAVNQMDDVTQQNAALVEEASAASQSLQEQAGNLNQLVGKFHVAGVGEVNQTHAVVRKVSYVKPSRVAVVNDADWQSF</sequence>
<name>A0A1I3ZKX5_9GAMM</name>
<reference evidence="8 9" key="1">
    <citation type="submission" date="2016-10" db="EMBL/GenBank/DDBJ databases">
        <authorList>
            <person name="Varghese N."/>
            <person name="Submissions S."/>
        </authorList>
    </citation>
    <scope>NUCLEOTIDE SEQUENCE [LARGE SCALE GENOMIC DNA]</scope>
    <source>
        <strain evidence="8 9">YR512</strain>
    </source>
</reference>
<dbReference type="InterPro" id="IPR024478">
    <property type="entry name" value="HlyB_4HB_MCP"/>
</dbReference>
<evidence type="ECO:0000256" key="4">
    <source>
        <dbReference type="SAM" id="Coils"/>
    </source>
</evidence>
<dbReference type="PANTHER" id="PTHR43531:SF14">
    <property type="entry name" value="METHYL-ACCEPTING CHEMOTAXIS PROTEIN I-RELATED"/>
    <property type="match status" value="1"/>
</dbReference>
<dbReference type="InterPro" id="IPR051310">
    <property type="entry name" value="MCP_chemotaxis"/>
</dbReference>
<accession>A0A1I3ZKX5</accession>
<dbReference type="InterPro" id="IPR003660">
    <property type="entry name" value="HAMP_dom"/>
</dbReference>
<gene>
    <name evidence="8" type="ORF">SAMN05518863_10755</name>
</gene>
<keyword evidence="5" id="KW-1133">Transmembrane helix</keyword>
<dbReference type="PROSITE" id="PS50885">
    <property type="entry name" value="HAMP"/>
    <property type="match status" value="1"/>
</dbReference>
<keyword evidence="1" id="KW-0488">Methylation</keyword>
<comment type="caution">
    <text evidence="8">The sequence shown here is derived from an EMBL/GenBank/DDBJ whole genome shotgun (WGS) entry which is preliminary data.</text>
</comment>
<keyword evidence="9" id="KW-1185">Reference proteome</keyword>
<dbReference type="InterPro" id="IPR004089">
    <property type="entry name" value="MCPsignal_dom"/>
</dbReference>
<keyword evidence="5" id="KW-0472">Membrane</keyword>
<evidence type="ECO:0000256" key="3">
    <source>
        <dbReference type="PROSITE-ProRule" id="PRU00284"/>
    </source>
</evidence>
<keyword evidence="4" id="KW-0175">Coiled coil</keyword>
<evidence type="ECO:0000259" key="7">
    <source>
        <dbReference type="PROSITE" id="PS50885"/>
    </source>
</evidence>